<keyword evidence="2" id="KW-1185">Reference proteome</keyword>
<dbReference type="EMBL" id="FOSK01000013">
    <property type="protein sequence ID" value="SFK99837.1"/>
    <property type="molecule type" value="Genomic_DNA"/>
</dbReference>
<proteinExistence type="predicted"/>
<protein>
    <submittedName>
        <fullName evidence="1">Uncharacterized protein</fullName>
    </submittedName>
</protein>
<gene>
    <name evidence="1" type="ORF">SAMN04488518_113148</name>
</gene>
<name>A0A1I4E5F3_9HYPH</name>
<evidence type="ECO:0000313" key="2">
    <source>
        <dbReference type="Proteomes" id="UP000199598"/>
    </source>
</evidence>
<comment type="caution">
    <text evidence="1">The sequence shown here is derived from an EMBL/GenBank/DDBJ whole genome shotgun (WGS) entry which is preliminary data.</text>
</comment>
<sequence length="149" mass="17210">MKHYVFPFELVAMSACSTNRAKFGELLILAEFDKIYEDQELEARIFLPCYEISDLDYSLFPASHRRIDRKGRRYIELDLKDSGLPEMGSAILESLQEHIEELRDWATRDGSLLVHDPELDDYRPLRELDKAISVVDLRAYLESNLAAAA</sequence>
<dbReference type="Proteomes" id="UP000199598">
    <property type="component" value="Unassembled WGS sequence"/>
</dbReference>
<reference evidence="1 2" key="1">
    <citation type="submission" date="2016-10" db="EMBL/GenBank/DDBJ databases">
        <authorList>
            <person name="Varghese N."/>
            <person name="Submissions S."/>
        </authorList>
    </citation>
    <scope>NUCLEOTIDE SEQUENCE [LARGE SCALE GENOMIC DNA]</scope>
    <source>
        <strain evidence="1 2">DSM 16392</strain>
    </source>
</reference>
<evidence type="ECO:0000313" key="1">
    <source>
        <dbReference type="EMBL" id="SFK99837.1"/>
    </source>
</evidence>
<dbReference type="RefSeq" id="WP_093522804.1">
    <property type="nucleotide sequence ID" value="NZ_FOSK01000013.1"/>
</dbReference>
<accession>A0A1I4E5F3</accession>
<organism evidence="1 2">
    <name type="scientific">Pseudovibrio ascidiaceicola</name>
    <dbReference type="NCBI Taxonomy" id="285279"/>
    <lineage>
        <taxon>Bacteria</taxon>
        <taxon>Pseudomonadati</taxon>
        <taxon>Pseudomonadota</taxon>
        <taxon>Alphaproteobacteria</taxon>
        <taxon>Hyphomicrobiales</taxon>
        <taxon>Stappiaceae</taxon>
        <taxon>Pseudovibrio</taxon>
    </lineage>
</organism>